<dbReference type="KEGG" id="wna:KA717_35720"/>
<protein>
    <submittedName>
        <fullName evidence="1">GTPase domain-containing protein</fullName>
    </submittedName>
</protein>
<accession>A0A977PVS7</accession>
<gene>
    <name evidence="1" type="ORF">KA717_35720</name>
</gene>
<sequence length="349" mass="39410">MFFKLDSPSISSIRAKFLIEKLNELSNCFTSINLCATGRTGSGKTTLGNRLIGVDYFMPSTGEQDCTDEVNLVEFPNGLKYFDLPGVASKGKLENYNRAALGIEQRGKLQKVDDLILSQYSIGSEPIKNTFTVSEFRHRQILEPDLILYLIAPDKQFLDVDCLYLGDLLSRYSQIIYVFNIFADKQTGTIYATEQNIKDVATRIKEVHNFVLGEDNQPIIIPVSCWTGEVISDLVLYSCEVLGNEKGELFKGLISYQQQKTPNEYVHQVKKMLVDVFAYASCQKPEDSYTCDQSIHEACYNLLEFLVDLKFQSNNLSNQTHSWIKRTIDGVRPLVDKSCCNQGSTGNPY</sequence>
<evidence type="ECO:0000313" key="1">
    <source>
        <dbReference type="EMBL" id="UXE60777.1"/>
    </source>
</evidence>
<dbReference type="AlphaFoldDB" id="A0A977PVS7"/>
<organism evidence="1">
    <name type="scientific">Woronichinia naegeliana WA131</name>
    <dbReference type="NCBI Taxonomy" id="2824559"/>
    <lineage>
        <taxon>Bacteria</taxon>
        <taxon>Bacillati</taxon>
        <taxon>Cyanobacteriota</taxon>
        <taxon>Cyanophyceae</taxon>
        <taxon>Synechococcales</taxon>
        <taxon>Coelosphaeriaceae</taxon>
        <taxon>Woronichinia</taxon>
    </lineage>
</organism>
<dbReference type="SUPFAM" id="SSF52540">
    <property type="entry name" value="P-loop containing nucleoside triphosphate hydrolases"/>
    <property type="match status" value="1"/>
</dbReference>
<dbReference type="Proteomes" id="UP001065613">
    <property type="component" value="Chromosome"/>
</dbReference>
<dbReference type="Gene3D" id="3.40.50.300">
    <property type="entry name" value="P-loop containing nucleotide triphosphate hydrolases"/>
    <property type="match status" value="1"/>
</dbReference>
<dbReference type="CDD" id="cd00882">
    <property type="entry name" value="Ras_like_GTPase"/>
    <property type="match status" value="1"/>
</dbReference>
<proteinExistence type="predicted"/>
<dbReference type="EMBL" id="CP073041">
    <property type="protein sequence ID" value="UXE60777.1"/>
    <property type="molecule type" value="Genomic_DNA"/>
</dbReference>
<name>A0A977PVS7_9CYAN</name>
<reference evidence="1" key="1">
    <citation type="submission" date="2021-04" db="EMBL/GenBank/DDBJ databases">
        <title>Genome sequence of Woronichinia naegeliana from Washington state freshwater lake bloom.</title>
        <authorList>
            <person name="Dreher T.W."/>
        </authorList>
    </citation>
    <scope>NUCLEOTIDE SEQUENCE</scope>
    <source>
        <strain evidence="1">WA131</strain>
    </source>
</reference>
<dbReference type="InterPro" id="IPR027417">
    <property type="entry name" value="P-loop_NTPase"/>
</dbReference>